<reference evidence="2 3" key="1">
    <citation type="journal article" date="2020" name="G3 (Bethesda)">
        <title>CeMbio - The Caenorhabditis elegans Microbiome Resource.</title>
        <authorList>
            <person name="Dirksen P."/>
            <person name="Assie A."/>
            <person name="Zimmermann J."/>
            <person name="Zhang F."/>
            <person name="Tietje A.M."/>
            <person name="Marsh S.A."/>
            <person name="Felix M.A."/>
            <person name="Shapira M."/>
            <person name="Kaleta C."/>
            <person name="Schulenburg H."/>
            <person name="Samuel B."/>
        </authorList>
    </citation>
    <scope>NUCLEOTIDE SEQUENCE [LARGE SCALE GENOMIC DNA]</scope>
    <source>
        <strain evidence="2 3">BIGb0172</strain>
    </source>
</reference>
<dbReference type="GO" id="GO:0071949">
    <property type="term" value="F:FAD binding"/>
    <property type="evidence" value="ECO:0007669"/>
    <property type="project" value="InterPro"/>
</dbReference>
<evidence type="ECO:0000259" key="1">
    <source>
        <dbReference type="Pfam" id="PF01494"/>
    </source>
</evidence>
<keyword evidence="3" id="KW-1185">Reference proteome</keyword>
<evidence type="ECO:0000313" key="2">
    <source>
        <dbReference type="EMBL" id="QMV72566.1"/>
    </source>
</evidence>
<dbReference type="InterPro" id="IPR036188">
    <property type="entry name" value="FAD/NAD-bd_sf"/>
</dbReference>
<dbReference type="Pfam" id="PF01494">
    <property type="entry name" value="FAD_binding_3"/>
    <property type="match status" value="1"/>
</dbReference>
<dbReference type="InterPro" id="IPR002938">
    <property type="entry name" value="FAD-bd"/>
</dbReference>
<dbReference type="InterPro" id="IPR051205">
    <property type="entry name" value="UbiH/COQ6_monooxygenase"/>
</dbReference>
<dbReference type="Gene3D" id="3.50.50.60">
    <property type="entry name" value="FAD/NAD(P)-binding domain"/>
    <property type="match status" value="2"/>
</dbReference>
<organism evidence="2 3">
    <name type="scientific">Comamonas piscis</name>
    <dbReference type="NCBI Taxonomy" id="1562974"/>
    <lineage>
        <taxon>Bacteria</taxon>
        <taxon>Pseudomonadati</taxon>
        <taxon>Pseudomonadota</taxon>
        <taxon>Betaproteobacteria</taxon>
        <taxon>Burkholderiales</taxon>
        <taxon>Comamonadaceae</taxon>
        <taxon>Comamonas</taxon>
    </lineage>
</organism>
<feature type="domain" description="FAD-binding" evidence="1">
    <location>
        <begin position="124"/>
        <end position="333"/>
    </location>
</feature>
<dbReference type="PANTHER" id="PTHR43876">
    <property type="entry name" value="UBIQUINONE BIOSYNTHESIS MONOOXYGENASE COQ6, MITOCHONDRIAL"/>
    <property type="match status" value="1"/>
</dbReference>
<gene>
    <name evidence="2" type="ORF">HS961_06780</name>
</gene>
<dbReference type="AlphaFoldDB" id="A0A7G5EEZ1"/>
<dbReference type="GO" id="GO:0004497">
    <property type="term" value="F:monooxygenase activity"/>
    <property type="evidence" value="ECO:0007669"/>
    <property type="project" value="UniProtKB-KW"/>
</dbReference>
<keyword evidence="2" id="KW-0560">Oxidoreductase</keyword>
<keyword evidence="2" id="KW-0503">Monooxygenase</keyword>
<accession>A0A7G5EEZ1</accession>
<dbReference type="Gene3D" id="3.30.9.10">
    <property type="entry name" value="D-Amino Acid Oxidase, subunit A, domain 2"/>
    <property type="match status" value="1"/>
</dbReference>
<dbReference type="InterPro" id="IPR018168">
    <property type="entry name" value="Ubi_Hdrlase_CS"/>
</dbReference>
<dbReference type="PRINTS" id="PR00420">
    <property type="entry name" value="RNGMNOXGNASE"/>
</dbReference>
<dbReference type="PANTHER" id="PTHR43876:SF7">
    <property type="entry name" value="UBIQUINONE BIOSYNTHESIS MONOOXYGENASE COQ6, MITOCHONDRIAL"/>
    <property type="match status" value="1"/>
</dbReference>
<proteinExistence type="predicted"/>
<dbReference type="RefSeq" id="WP_182326984.1">
    <property type="nucleotide sequence ID" value="NZ_CP058554.1"/>
</dbReference>
<dbReference type="EMBL" id="CP058554">
    <property type="protein sequence ID" value="QMV72566.1"/>
    <property type="molecule type" value="Genomic_DNA"/>
</dbReference>
<dbReference type="PROSITE" id="PS01304">
    <property type="entry name" value="UBIH"/>
    <property type="match status" value="1"/>
</dbReference>
<protein>
    <submittedName>
        <fullName evidence="2">FAD-dependent monooxygenase</fullName>
    </submittedName>
</protein>
<dbReference type="SUPFAM" id="SSF51905">
    <property type="entry name" value="FAD/NAD(P)-binding domain"/>
    <property type="match status" value="1"/>
</dbReference>
<dbReference type="Proteomes" id="UP000515240">
    <property type="component" value="Chromosome"/>
</dbReference>
<evidence type="ECO:0000313" key="3">
    <source>
        <dbReference type="Proteomes" id="UP000515240"/>
    </source>
</evidence>
<sequence>MASEFDVCIRGAGIVGRSLALLLARERMRVALVDTAPAPSNSGHGDVRAYALNQLSREVLQSVRSWPEAQYATPVTRMDVYGDQGGEVHFDAAQQHTEALNWIVDVPALEAQLAAAVRYQPMVETVTSPVDARLTVVCEGKHSRTREEFGVEFTTIPYHQTAVATRLRCERPHGQAARQWFSAAGDILAFLPLGGPEGHEVAVVWSLPVSQVDGVKALDDAGLAMALGSASQGMLGQLTVCAERAAWPLQQSVARQWCGPLPGSNTQQTAQAKSWVLAGDSAHTVHPLAGQGLNLGMADIAALARLLTSEDARWRRLSDLRLLRRYERERKARLAPIGLAMDSIQQLFTRPEMPLQNLRNWGMRGFESSGPLKTWVTRQAMGVNF</sequence>
<dbReference type="KEGG" id="cpis:HS961_06780"/>
<name>A0A7G5EEZ1_9BURK</name>